<dbReference type="Gene3D" id="1.10.287.950">
    <property type="entry name" value="Methyl-accepting chemotaxis protein"/>
    <property type="match status" value="1"/>
</dbReference>
<dbReference type="CDD" id="cd11386">
    <property type="entry name" value="MCP_signal"/>
    <property type="match status" value="1"/>
</dbReference>
<evidence type="ECO:0000256" key="5">
    <source>
        <dbReference type="ARBA" id="ARBA00023224"/>
    </source>
</evidence>
<dbReference type="PROSITE" id="PS50111">
    <property type="entry name" value="CHEMOTAXIS_TRANSDUC_2"/>
    <property type="match status" value="1"/>
</dbReference>
<reference evidence="12" key="1">
    <citation type="journal article" date="2019" name="Int. J. Syst. Evol. Microbiol.">
        <title>The Global Catalogue of Microorganisms (GCM) 10K type strain sequencing project: providing services to taxonomists for standard genome sequencing and annotation.</title>
        <authorList>
            <consortium name="The Broad Institute Genomics Platform"/>
            <consortium name="The Broad Institute Genome Sequencing Center for Infectious Disease"/>
            <person name="Wu L."/>
            <person name="Ma J."/>
        </authorList>
    </citation>
    <scope>NUCLEOTIDE SEQUENCE [LARGE SCALE GENOMIC DNA]</scope>
    <source>
        <strain evidence="12">NBRC 100033</strain>
    </source>
</reference>
<dbReference type="InterPro" id="IPR003660">
    <property type="entry name" value="HAMP_dom"/>
</dbReference>
<feature type="domain" description="HAMP" evidence="10">
    <location>
        <begin position="209"/>
        <end position="263"/>
    </location>
</feature>
<proteinExistence type="inferred from homology"/>
<feature type="domain" description="Methyl-accepting transducer" evidence="9">
    <location>
        <begin position="268"/>
        <end position="504"/>
    </location>
</feature>
<comment type="similarity">
    <text evidence="6">Belongs to the methyl-accepting chemotaxis (MCP) protein family.</text>
</comment>
<dbReference type="SUPFAM" id="SSF58104">
    <property type="entry name" value="Methyl-accepting chemotaxis protein (MCP) signaling domain"/>
    <property type="match status" value="1"/>
</dbReference>
<evidence type="ECO:0000313" key="11">
    <source>
        <dbReference type="EMBL" id="GLR64582.1"/>
    </source>
</evidence>
<dbReference type="EMBL" id="BSOR01000035">
    <property type="protein sequence ID" value="GLR64582.1"/>
    <property type="molecule type" value="Genomic_DNA"/>
</dbReference>
<keyword evidence="4 8" id="KW-0472">Membrane</keyword>
<comment type="caution">
    <text evidence="11">The sequence shown here is derived from an EMBL/GenBank/DDBJ whole genome shotgun (WGS) entry which is preliminary data.</text>
</comment>
<dbReference type="InterPro" id="IPR004090">
    <property type="entry name" value="Chemotax_Me-accpt_rcpt"/>
</dbReference>
<evidence type="ECO:0000256" key="8">
    <source>
        <dbReference type="SAM" id="Phobius"/>
    </source>
</evidence>
<evidence type="ECO:0000259" key="10">
    <source>
        <dbReference type="PROSITE" id="PS50885"/>
    </source>
</evidence>
<keyword evidence="12" id="KW-1185">Reference proteome</keyword>
<evidence type="ECO:0000256" key="6">
    <source>
        <dbReference type="ARBA" id="ARBA00029447"/>
    </source>
</evidence>
<evidence type="ECO:0000256" key="1">
    <source>
        <dbReference type="ARBA" id="ARBA00004141"/>
    </source>
</evidence>
<dbReference type="SMART" id="SM00283">
    <property type="entry name" value="MA"/>
    <property type="match status" value="1"/>
</dbReference>
<dbReference type="SMART" id="SM00304">
    <property type="entry name" value="HAMP"/>
    <property type="match status" value="2"/>
</dbReference>
<keyword evidence="3 8" id="KW-1133">Transmembrane helix</keyword>
<dbReference type="RefSeq" id="WP_160169830.1">
    <property type="nucleotide sequence ID" value="NZ_BSOR01000035.1"/>
</dbReference>
<dbReference type="PROSITE" id="PS50885">
    <property type="entry name" value="HAMP"/>
    <property type="match status" value="1"/>
</dbReference>
<dbReference type="Proteomes" id="UP001156682">
    <property type="component" value="Unassembled WGS sequence"/>
</dbReference>
<keyword evidence="2 8" id="KW-0812">Transmembrane</keyword>
<dbReference type="PANTHER" id="PTHR32089">
    <property type="entry name" value="METHYL-ACCEPTING CHEMOTAXIS PROTEIN MCPB"/>
    <property type="match status" value="1"/>
</dbReference>
<evidence type="ECO:0000259" key="9">
    <source>
        <dbReference type="PROSITE" id="PS50111"/>
    </source>
</evidence>
<accession>A0ABQ6A1Y8</accession>
<dbReference type="InterPro" id="IPR004089">
    <property type="entry name" value="MCPsignal_dom"/>
</dbReference>
<evidence type="ECO:0000256" key="4">
    <source>
        <dbReference type="ARBA" id="ARBA00023136"/>
    </source>
</evidence>
<dbReference type="PRINTS" id="PR00260">
    <property type="entry name" value="CHEMTRNSDUCR"/>
</dbReference>
<evidence type="ECO:0000256" key="7">
    <source>
        <dbReference type="PROSITE-ProRule" id="PRU00284"/>
    </source>
</evidence>
<keyword evidence="5 7" id="KW-0807">Transducer</keyword>
<evidence type="ECO:0000256" key="3">
    <source>
        <dbReference type="ARBA" id="ARBA00022989"/>
    </source>
</evidence>
<sequence>MLLSNSLRNKLIATASVSTFLLVLVLGLTLLQMHRAEQRFIEFIDRDEAAMTQLNSMLADGLLAGIAIRNKLMNPSLKQPRKVTEGAIQRVNNNIIALQDVYSTDAAWQNELKELNSRWLNNQKAKLHVLTLIENNQLEEAEVHLVKVEHPGWFAIRNQLQDLVKMQRDRFTTTRSDIVAQGQEDLALALGLALASMIIGGALLLVLSHRMVLNLRSTVRAMKQLDSEKSDLNYRLPVRSGDEVGQLAQAFNAFMERLQQLVVDVSKTSHEVREQMRKVAETSTRSSNEISNQRAETDQVATAMTEMSASVHEVASHASEAADAGHRADAAAQEGQEVVARTVHTINQLADEIGLSAAAVRKLNEDSQHVTEVLEVINSVAEQTNLLALNAAIEAARAGEHGRGFAVVADEVRSLAERTRTSTQEIQTIIDQWLSQSMKAVEAMEASQVKADATIEQASLADAALSEINLAVQQIHQMSIQIASAAEEQSSVAEDISQRLVEIDTLADTSADSALETRDAGEAAQELSRHLRDLVERFKI</sequence>
<comment type="subcellular location">
    <subcellularLocation>
        <location evidence="1">Membrane</location>
        <topology evidence="1">Multi-pass membrane protein</topology>
    </subcellularLocation>
</comment>
<protein>
    <recommendedName>
        <fullName evidence="13">Methyl-accepting chemotaxis protein</fullName>
    </recommendedName>
</protein>
<organism evidence="11 12">
    <name type="scientific">Marinospirillum insulare</name>
    <dbReference type="NCBI Taxonomy" id="217169"/>
    <lineage>
        <taxon>Bacteria</taxon>
        <taxon>Pseudomonadati</taxon>
        <taxon>Pseudomonadota</taxon>
        <taxon>Gammaproteobacteria</taxon>
        <taxon>Oceanospirillales</taxon>
        <taxon>Oceanospirillaceae</taxon>
        <taxon>Marinospirillum</taxon>
    </lineage>
</organism>
<name>A0ABQ6A1Y8_9GAMM</name>
<dbReference type="PANTHER" id="PTHR32089:SF119">
    <property type="entry name" value="METHYL-ACCEPTING CHEMOTAXIS PROTEIN CTPL"/>
    <property type="match status" value="1"/>
</dbReference>
<dbReference type="CDD" id="cd06225">
    <property type="entry name" value="HAMP"/>
    <property type="match status" value="1"/>
</dbReference>
<evidence type="ECO:0000256" key="2">
    <source>
        <dbReference type="ARBA" id="ARBA00022692"/>
    </source>
</evidence>
<dbReference type="Pfam" id="PF00015">
    <property type="entry name" value="MCPsignal"/>
    <property type="match status" value="1"/>
</dbReference>
<dbReference type="Pfam" id="PF00672">
    <property type="entry name" value="HAMP"/>
    <property type="match status" value="1"/>
</dbReference>
<gene>
    <name evidence="11" type="ORF">GCM10007878_20200</name>
</gene>
<feature type="transmembrane region" description="Helical" evidence="8">
    <location>
        <begin position="186"/>
        <end position="207"/>
    </location>
</feature>
<evidence type="ECO:0008006" key="13">
    <source>
        <dbReference type="Google" id="ProtNLM"/>
    </source>
</evidence>
<evidence type="ECO:0000313" key="12">
    <source>
        <dbReference type="Proteomes" id="UP001156682"/>
    </source>
</evidence>